<reference evidence="1 2" key="1">
    <citation type="journal article" date="2014" name="Nat. Commun.">
        <title>Molecular traces of alternative social organization in a termite genome.</title>
        <authorList>
            <person name="Terrapon N."/>
            <person name="Li C."/>
            <person name="Robertson H.M."/>
            <person name="Ji L."/>
            <person name="Meng X."/>
            <person name="Booth W."/>
            <person name="Chen Z."/>
            <person name="Childers C.P."/>
            <person name="Glastad K.M."/>
            <person name="Gokhale K."/>
            <person name="Gowin J."/>
            <person name="Gronenberg W."/>
            <person name="Hermansen R.A."/>
            <person name="Hu H."/>
            <person name="Hunt B.G."/>
            <person name="Huylmans A.K."/>
            <person name="Khalil S.M."/>
            <person name="Mitchell R.D."/>
            <person name="Munoz-Torres M.C."/>
            <person name="Mustard J.A."/>
            <person name="Pan H."/>
            <person name="Reese J.T."/>
            <person name="Scharf M.E."/>
            <person name="Sun F."/>
            <person name="Vogel H."/>
            <person name="Xiao J."/>
            <person name="Yang W."/>
            <person name="Yang Z."/>
            <person name="Yang Z."/>
            <person name="Zhou J."/>
            <person name="Zhu J."/>
            <person name="Brent C.S."/>
            <person name="Elsik C.G."/>
            <person name="Goodisman M.A."/>
            <person name="Liberles D.A."/>
            <person name="Roe R.M."/>
            <person name="Vargo E.L."/>
            <person name="Vilcinskas A."/>
            <person name="Wang J."/>
            <person name="Bornberg-Bauer E."/>
            <person name="Korb J."/>
            <person name="Zhang G."/>
            <person name="Liebig J."/>
        </authorList>
    </citation>
    <scope>NUCLEOTIDE SEQUENCE [LARGE SCALE GENOMIC DNA]</scope>
    <source>
        <tissue evidence="1">Whole organism</tissue>
    </source>
</reference>
<dbReference type="EMBL" id="KK852777">
    <property type="protein sequence ID" value="KDR16758.1"/>
    <property type="molecule type" value="Genomic_DNA"/>
</dbReference>
<proteinExistence type="predicted"/>
<evidence type="ECO:0000313" key="1">
    <source>
        <dbReference type="EMBL" id="KDR16758.1"/>
    </source>
</evidence>
<name>A0A067RDA8_ZOONE</name>
<dbReference type="AlphaFoldDB" id="A0A067RDA8"/>
<sequence length="133" mass="14822">MAALTDAVLSSRRQQNPIWDSDTWSCPDPQRCVRCDCAITSPSTPGAGVVNFVLDNRAADCEDEDGVCSLEDDAERWFLVGCKRPYQYQPLVKGGGEFDVDHEDGDNEVEEELAVLLLEDKMTLLLPVDEDER</sequence>
<dbReference type="Proteomes" id="UP000027135">
    <property type="component" value="Unassembled WGS sequence"/>
</dbReference>
<accession>A0A067RDA8</accession>
<keyword evidence="2" id="KW-1185">Reference proteome</keyword>
<evidence type="ECO:0000313" key="2">
    <source>
        <dbReference type="Proteomes" id="UP000027135"/>
    </source>
</evidence>
<dbReference type="InParanoid" id="A0A067RDA8"/>
<protein>
    <submittedName>
        <fullName evidence="1">Uncharacterized protein</fullName>
    </submittedName>
</protein>
<organism evidence="1 2">
    <name type="scientific">Zootermopsis nevadensis</name>
    <name type="common">Dampwood termite</name>
    <dbReference type="NCBI Taxonomy" id="136037"/>
    <lineage>
        <taxon>Eukaryota</taxon>
        <taxon>Metazoa</taxon>
        <taxon>Ecdysozoa</taxon>
        <taxon>Arthropoda</taxon>
        <taxon>Hexapoda</taxon>
        <taxon>Insecta</taxon>
        <taxon>Pterygota</taxon>
        <taxon>Neoptera</taxon>
        <taxon>Polyneoptera</taxon>
        <taxon>Dictyoptera</taxon>
        <taxon>Blattodea</taxon>
        <taxon>Blattoidea</taxon>
        <taxon>Termitoidae</taxon>
        <taxon>Termopsidae</taxon>
        <taxon>Zootermopsis</taxon>
    </lineage>
</organism>
<gene>
    <name evidence="1" type="ORF">L798_09286</name>
</gene>